<evidence type="ECO:0000256" key="1">
    <source>
        <dbReference type="SAM" id="MobiDB-lite"/>
    </source>
</evidence>
<keyword evidence="4" id="KW-1185">Reference proteome</keyword>
<comment type="caution">
    <text evidence="3">The sequence shown here is derived from an EMBL/GenBank/DDBJ whole genome shotgun (WGS) entry which is preliminary data.</text>
</comment>
<dbReference type="AlphaFoldDB" id="A0A9J5WNM2"/>
<evidence type="ECO:0000259" key="2">
    <source>
        <dbReference type="Pfam" id="PF24925"/>
    </source>
</evidence>
<dbReference type="PANTHER" id="PTHR33054">
    <property type="entry name" value="CCHC-TYPE DOMAIN-CONTAINING PROTEIN"/>
    <property type="match status" value="1"/>
</dbReference>
<name>A0A9J5WNM2_SOLCO</name>
<evidence type="ECO:0000313" key="3">
    <source>
        <dbReference type="EMBL" id="KAG5576933.1"/>
    </source>
</evidence>
<dbReference type="EMBL" id="JACXVP010000011">
    <property type="protein sequence ID" value="KAG5576933.1"/>
    <property type="molecule type" value="Genomic_DNA"/>
</dbReference>
<proteinExistence type="predicted"/>
<accession>A0A9J5WNM2</accession>
<evidence type="ECO:0000313" key="4">
    <source>
        <dbReference type="Proteomes" id="UP000824120"/>
    </source>
</evidence>
<feature type="compositionally biased region" description="Low complexity" evidence="1">
    <location>
        <begin position="396"/>
        <end position="408"/>
    </location>
</feature>
<dbReference type="Pfam" id="PF24925">
    <property type="entry name" value="DUF7746"/>
    <property type="match status" value="1"/>
</dbReference>
<sequence>MGSIESTVAYGPVYFNTQPNLQTYKDGSGNFTKVIYPPQSSFVLPNNTGITFSAFQKSIEEDIVSISIAEINKLITQNNYLSLYIKVLGEHISSLEKKLHDLTILIKDIKANIAKKTLASTSEGKHEVVLTHVQRPLEIQDFKFGSLNDLEEILDKKFSDLDFKELIDKKLFGLKFKPIDLSQDFADKVETIGDFKNQYSRPTPQNVLIEERDGNQTNTSYSGSEIYEWNLNGLTDIHLTILVHKILMYATICKSVKNIDKTICKMIVAGFTGQLRGWWDNYLNMEEKASIINVIAIDDGVDNLGMTLVRNKEDVVYTFVLTILEHFNGRFTNQHEAHWKARSIDGLPLLLAESVLKALRGSHGEIPYKDYTYGKLIETCTQEGDFCAQFGLPDPSAKSSNKSMYYKSSRTKGSHKKRISRRRSKKERKARKSSCKSHRFTKDRSGRDLSKLNKLKTLELDGETYEKIYGLLYTSGSDIDYESNSGSNIELLDLYDNNTNCDISCITCQGNTCNCEDLLKEVIDSKLREKIINLAISNEASSSSSKPFENKKNDLNDFEYSAPYSLKEVDDPLIKRNAFPEKDSFFDDLKIEIEN</sequence>
<reference evidence="3 4" key="1">
    <citation type="submission" date="2020-09" db="EMBL/GenBank/DDBJ databases">
        <title>De no assembly of potato wild relative species, Solanum commersonii.</title>
        <authorList>
            <person name="Cho K."/>
        </authorList>
    </citation>
    <scope>NUCLEOTIDE SEQUENCE [LARGE SCALE GENOMIC DNA]</scope>
    <source>
        <strain evidence="3">LZ3.2</strain>
        <tissue evidence="3">Leaf</tissue>
    </source>
</reference>
<feature type="compositionally biased region" description="Basic residues" evidence="1">
    <location>
        <begin position="409"/>
        <end position="439"/>
    </location>
</feature>
<feature type="region of interest" description="Disordered" evidence="1">
    <location>
        <begin position="396"/>
        <end position="445"/>
    </location>
</feature>
<organism evidence="3 4">
    <name type="scientific">Solanum commersonii</name>
    <name type="common">Commerson's wild potato</name>
    <name type="synonym">Commerson's nightshade</name>
    <dbReference type="NCBI Taxonomy" id="4109"/>
    <lineage>
        <taxon>Eukaryota</taxon>
        <taxon>Viridiplantae</taxon>
        <taxon>Streptophyta</taxon>
        <taxon>Embryophyta</taxon>
        <taxon>Tracheophyta</taxon>
        <taxon>Spermatophyta</taxon>
        <taxon>Magnoliopsida</taxon>
        <taxon>eudicotyledons</taxon>
        <taxon>Gunneridae</taxon>
        <taxon>Pentapetalae</taxon>
        <taxon>asterids</taxon>
        <taxon>lamiids</taxon>
        <taxon>Solanales</taxon>
        <taxon>Solanaceae</taxon>
        <taxon>Solanoideae</taxon>
        <taxon>Solaneae</taxon>
        <taxon>Solanum</taxon>
    </lineage>
</organism>
<dbReference type="InterPro" id="IPR056648">
    <property type="entry name" value="DUF7746"/>
</dbReference>
<dbReference type="PANTHER" id="PTHR33054:SF12">
    <property type="entry name" value="ZINC KNUCKLE FAMILY PROTEIN"/>
    <property type="match status" value="1"/>
</dbReference>
<protein>
    <recommendedName>
        <fullName evidence="2">DUF7746 domain-containing protein</fullName>
    </recommendedName>
</protein>
<gene>
    <name evidence="3" type="ORF">H5410_057067</name>
</gene>
<dbReference type="Proteomes" id="UP000824120">
    <property type="component" value="Chromosome 11"/>
</dbReference>
<feature type="domain" description="DUF7746" evidence="2">
    <location>
        <begin position="221"/>
        <end position="298"/>
    </location>
</feature>